<proteinExistence type="predicted"/>
<evidence type="ECO:0000313" key="1">
    <source>
        <dbReference type="EMBL" id="QIK37671.1"/>
    </source>
</evidence>
<accession>A0A6G7VCC8</accession>
<dbReference type="Gene3D" id="3.40.30.10">
    <property type="entry name" value="Glutaredoxin"/>
    <property type="match status" value="1"/>
</dbReference>
<dbReference type="RefSeq" id="WP_166270434.1">
    <property type="nucleotide sequence ID" value="NZ_CP048029.1"/>
</dbReference>
<sequence>MFFPNRHPPLVRLALALLAMLLFVVGYQWGNQVQMARQGPPAIQGVRLDPPLELPDFALRDPFGVRFDRASLEGHWTLLAFGDLAGELGQRAVQRLIETRNRLADQPKLLTALQLVLVQGTERLELARDFARLSPALHLLSGEPEMISTLRNALGLAMADRPDLLVIAPDRRLIAILPVAQDGAALAQDLRSLMGGHVP</sequence>
<protein>
    <submittedName>
        <fullName evidence="1">Uncharacterized protein</fullName>
    </submittedName>
</protein>
<dbReference type="SUPFAM" id="SSF52833">
    <property type="entry name" value="Thioredoxin-like"/>
    <property type="match status" value="1"/>
</dbReference>
<dbReference type="KEGG" id="cjap:GWK36_06385"/>
<dbReference type="AlphaFoldDB" id="A0A6G7VCC8"/>
<reference evidence="2" key="1">
    <citation type="submission" date="2020-01" db="EMBL/GenBank/DDBJ databases">
        <title>Caldichromatium gen. nov., sp. nov., a thermophilic purple sulfur bacterium member of the family Chromatiaceae isolated from Nakabusa hot spring, Japan.</title>
        <authorList>
            <person name="Saini M.K."/>
            <person name="Hanada S."/>
            <person name="Tank M."/>
        </authorList>
    </citation>
    <scope>NUCLEOTIDE SEQUENCE [LARGE SCALE GENOMIC DNA]</scope>
    <source>
        <strain evidence="2">No.7</strain>
    </source>
</reference>
<dbReference type="InterPro" id="IPR036249">
    <property type="entry name" value="Thioredoxin-like_sf"/>
</dbReference>
<organism evidence="1 2">
    <name type="scientific">Caldichromatium japonicum</name>
    <dbReference type="NCBI Taxonomy" id="2699430"/>
    <lineage>
        <taxon>Bacteria</taxon>
        <taxon>Pseudomonadati</taxon>
        <taxon>Pseudomonadota</taxon>
        <taxon>Gammaproteobacteria</taxon>
        <taxon>Chromatiales</taxon>
        <taxon>Chromatiaceae</taxon>
        <taxon>Caldichromatium</taxon>
    </lineage>
</organism>
<evidence type="ECO:0000313" key="2">
    <source>
        <dbReference type="Proteomes" id="UP000502699"/>
    </source>
</evidence>
<keyword evidence="2" id="KW-1185">Reference proteome</keyword>
<dbReference type="Proteomes" id="UP000502699">
    <property type="component" value="Chromosome"/>
</dbReference>
<dbReference type="EMBL" id="CP048029">
    <property type="protein sequence ID" value="QIK37671.1"/>
    <property type="molecule type" value="Genomic_DNA"/>
</dbReference>
<gene>
    <name evidence="1" type="ORF">GWK36_06385</name>
</gene>
<name>A0A6G7VCC8_9GAMM</name>